<keyword evidence="3" id="KW-0804">Transcription</keyword>
<dbReference type="SUPFAM" id="SSF48452">
    <property type="entry name" value="TPR-like"/>
    <property type="match status" value="1"/>
</dbReference>
<dbReference type="Pfam" id="PF25873">
    <property type="entry name" value="WHD_MalT"/>
    <property type="match status" value="1"/>
</dbReference>
<dbReference type="InterPro" id="IPR000792">
    <property type="entry name" value="Tscrpt_reg_LuxR_C"/>
</dbReference>
<dbReference type="SUPFAM" id="SSF52540">
    <property type="entry name" value="P-loop containing nucleoside triphosphate hydrolases"/>
    <property type="match status" value="1"/>
</dbReference>
<dbReference type="GO" id="GO:0006355">
    <property type="term" value="P:regulation of DNA-templated transcription"/>
    <property type="evidence" value="ECO:0007669"/>
    <property type="project" value="InterPro"/>
</dbReference>
<evidence type="ECO:0000313" key="5">
    <source>
        <dbReference type="EMBL" id="GED69290.1"/>
    </source>
</evidence>
<dbReference type="InterPro" id="IPR016032">
    <property type="entry name" value="Sig_transdc_resp-reg_C-effctor"/>
</dbReference>
<dbReference type="SMART" id="SM00382">
    <property type="entry name" value="AAA"/>
    <property type="match status" value="1"/>
</dbReference>
<reference evidence="5 8" key="3">
    <citation type="submission" date="2019-06" db="EMBL/GenBank/DDBJ databases">
        <title>Whole genome shotgun sequence of Brevibacillus reuszeri NBRC 15719.</title>
        <authorList>
            <person name="Hosoyama A."/>
            <person name="Uohara A."/>
            <person name="Ohji S."/>
            <person name="Ichikawa N."/>
        </authorList>
    </citation>
    <scope>NUCLEOTIDE SEQUENCE [LARGE SCALE GENOMIC DNA]</scope>
    <source>
        <strain evidence="5 8">NBRC 15719</strain>
    </source>
</reference>
<dbReference type="Pfam" id="PF13191">
    <property type="entry name" value="AAA_16"/>
    <property type="match status" value="1"/>
</dbReference>
<keyword evidence="1" id="KW-0805">Transcription regulation</keyword>
<dbReference type="Pfam" id="PF00196">
    <property type="entry name" value="GerE"/>
    <property type="match status" value="1"/>
</dbReference>
<proteinExistence type="predicted"/>
<evidence type="ECO:0000259" key="4">
    <source>
        <dbReference type="PROSITE" id="PS50043"/>
    </source>
</evidence>
<evidence type="ECO:0000256" key="1">
    <source>
        <dbReference type="ARBA" id="ARBA00023015"/>
    </source>
</evidence>
<keyword evidence="2" id="KW-0238">DNA-binding</keyword>
<gene>
    <name evidence="6" type="ORF">ADS79_32965</name>
    <name evidence="5" type="ORF">BRE01_29920</name>
</gene>
<evidence type="ECO:0000313" key="6">
    <source>
        <dbReference type="EMBL" id="KNB68772.1"/>
    </source>
</evidence>
<dbReference type="InterPro" id="IPR059106">
    <property type="entry name" value="WHD_MalT"/>
</dbReference>
<dbReference type="CDD" id="cd06170">
    <property type="entry name" value="LuxR_C_like"/>
    <property type="match status" value="1"/>
</dbReference>
<dbReference type="EMBL" id="LGIQ01000017">
    <property type="protein sequence ID" value="KNB68772.1"/>
    <property type="molecule type" value="Genomic_DNA"/>
</dbReference>
<dbReference type="InterPro" id="IPR041617">
    <property type="entry name" value="TPR_MalT"/>
</dbReference>
<comment type="caution">
    <text evidence="6">The sequence shown here is derived from an EMBL/GenBank/DDBJ whole genome shotgun (WGS) entry which is preliminary data.</text>
</comment>
<dbReference type="Gene3D" id="3.40.50.300">
    <property type="entry name" value="P-loop containing nucleotide triphosphate hydrolases"/>
    <property type="match status" value="1"/>
</dbReference>
<dbReference type="PANTHER" id="PTHR44688:SF25">
    <property type="entry name" value="HTH LUXR-TYPE DOMAIN-CONTAINING PROTEIN"/>
    <property type="match status" value="1"/>
</dbReference>
<evidence type="ECO:0000313" key="7">
    <source>
        <dbReference type="Proteomes" id="UP000036834"/>
    </source>
</evidence>
<dbReference type="EMBL" id="BJON01000011">
    <property type="protein sequence ID" value="GED69290.1"/>
    <property type="molecule type" value="Genomic_DNA"/>
</dbReference>
<dbReference type="OrthoDB" id="1137593at2"/>
<dbReference type="PATRIC" id="fig|54915.3.peg.710"/>
<dbReference type="InterPro" id="IPR011990">
    <property type="entry name" value="TPR-like_helical_dom_sf"/>
</dbReference>
<evidence type="ECO:0000256" key="2">
    <source>
        <dbReference type="ARBA" id="ARBA00023125"/>
    </source>
</evidence>
<dbReference type="AlphaFoldDB" id="A0A0K9YJ84"/>
<evidence type="ECO:0000256" key="3">
    <source>
        <dbReference type="ARBA" id="ARBA00023163"/>
    </source>
</evidence>
<dbReference type="PROSITE" id="PS00622">
    <property type="entry name" value="HTH_LUXR_1"/>
    <property type="match status" value="1"/>
</dbReference>
<dbReference type="SUPFAM" id="SSF46894">
    <property type="entry name" value="C-terminal effector domain of the bipartite response regulators"/>
    <property type="match status" value="1"/>
</dbReference>
<name>A0A0K9YJ84_9BACL</name>
<accession>A0A0K9YJ84</accession>
<evidence type="ECO:0000313" key="8">
    <source>
        <dbReference type="Proteomes" id="UP000319578"/>
    </source>
</evidence>
<sequence length="890" mass="98486">MSTPLLSTKLYVPPRRPKTVLRPRLVERLNEGLHRRLTLVTAPAGFGKTTLVSEWLAECDRPIAWLSLDENDRDPARFLRYVCAALQTIGVRVEADIVGALQAPQPPSMEAILTVLLNQIAASPEYFVLVLDDYHSAQSKSIDQLITFILAHLPPHMHVIITTRKDPDFSLARLRARSQLTELRAPELRFTFAEADAFFREVMSVTLSSEEMALLEARTEGWIAGLQLAALSMQGQEDASSVIQTFSGSHHFVVDYLMEEVLQQQPVSVQSFLLRTSILERMCGPLCDAVLGSTVGEQDGAFASGQEMLESLTHANLFLVPLDHDRRWYRYHHLFVDMLRERLQQSRQAKRTITDESVADLHIRASEWYEVNGLELEAFQHAIAAHDTKRATRLAEGEGMPLLFRGEVFPVMNWLQALPVGELDKRPSLWVMYASGLLMMGQTNDAEHKLKAAELALGGSRQGEENRDVIGHIAAIRATMAVSKHQAETIREESNRAIQYLHSNNLPVRAAAMWTLGYAYQLQGERIAASEAYTEALAISQKIGHTLVSMMARIGLGKVQEAENQLIAAAKMYRLAGALAGNPPLPAASEAYLGLARIYYEWNDLVAARQHGEKAVQLARQLEHTDRGIACEVFLAKQKLAIGEVSAAAVMLDRADRVARKQQFVAQLSSIAEARIVVALRQGNVAVAADLAQRQGLRTGQARVHLAQGDTAAALEILESVRKEVGVQGLESESLKTAVLFAAACYAHGQKHKGASVLKAALAITEPEGFVRTFIDEGFPMAQLLREVAATDGSSEYLCKLLAACEAEWKDDDKKGQQPVESVSSLIEPLSPRELEILELLARGLSNQEISERLFLALSTVKGYNRNLFDKLQVKRRTEAVARARQLGFV</sequence>
<dbReference type="PRINTS" id="PR00038">
    <property type="entry name" value="HTHLUXR"/>
</dbReference>
<dbReference type="STRING" id="54915.ADS79_32965"/>
<dbReference type="PROSITE" id="PS50043">
    <property type="entry name" value="HTH_LUXR_2"/>
    <property type="match status" value="1"/>
</dbReference>
<dbReference type="InterPro" id="IPR019734">
    <property type="entry name" value="TPR_rpt"/>
</dbReference>
<protein>
    <submittedName>
        <fullName evidence="5 6">Transcriptional regulator</fullName>
    </submittedName>
</protein>
<dbReference type="InterPro" id="IPR003593">
    <property type="entry name" value="AAA+_ATPase"/>
</dbReference>
<dbReference type="PANTHER" id="PTHR44688">
    <property type="entry name" value="DNA-BINDING TRANSCRIPTIONAL ACTIVATOR DEVR_DOSR"/>
    <property type="match status" value="1"/>
</dbReference>
<reference evidence="7" key="1">
    <citation type="submission" date="2015-07" db="EMBL/GenBank/DDBJ databases">
        <title>Genome sequencing project for genomic taxonomy and phylogenomics of Bacillus-like bacteria.</title>
        <authorList>
            <person name="Liu B."/>
            <person name="Wang J."/>
            <person name="Zhu Y."/>
            <person name="Liu G."/>
            <person name="Chen Q."/>
            <person name="Chen Z."/>
            <person name="Lan J."/>
            <person name="Che J."/>
            <person name="Ge C."/>
            <person name="Shi H."/>
            <person name="Pan Z."/>
            <person name="Liu X."/>
        </authorList>
    </citation>
    <scope>NUCLEOTIDE SEQUENCE [LARGE SCALE GENOMIC DNA]</scope>
    <source>
        <strain evidence="7">DSM 9887</strain>
    </source>
</reference>
<dbReference type="RefSeq" id="WP_049742707.1">
    <property type="nucleotide sequence ID" value="NZ_BJON01000011.1"/>
</dbReference>
<organism evidence="6 7">
    <name type="scientific">Brevibacillus reuszeri</name>
    <dbReference type="NCBI Taxonomy" id="54915"/>
    <lineage>
        <taxon>Bacteria</taxon>
        <taxon>Bacillati</taxon>
        <taxon>Bacillota</taxon>
        <taxon>Bacilli</taxon>
        <taxon>Bacillales</taxon>
        <taxon>Paenibacillaceae</taxon>
        <taxon>Brevibacillus</taxon>
    </lineage>
</organism>
<dbReference type="Pfam" id="PF17874">
    <property type="entry name" value="TPR_MalT"/>
    <property type="match status" value="1"/>
</dbReference>
<reference evidence="6" key="2">
    <citation type="submission" date="2015-07" db="EMBL/GenBank/DDBJ databases">
        <title>MeaNS - Measles Nucleotide Surveillance Program.</title>
        <authorList>
            <person name="Tran T."/>
            <person name="Druce J."/>
        </authorList>
    </citation>
    <scope>NUCLEOTIDE SEQUENCE</scope>
    <source>
        <strain evidence="6">DSM 9887</strain>
    </source>
</reference>
<feature type="domain" description="HTH luxR-type" evidence="4">
    <location>
        <begin position="823"/>
        <end position="888"/>
    </location>
</feature>
<dbReference type="Proteomes" id="UP000319578">
    <property type="component" value="Unassembled WGS sequence"/>
</dbReference>
<dbReference type="Gene3D" id="1.10.10.10">
    <property type="entry name" value="Winged helix-like DNA-binding domain superfamily/Winged helix DNA-binding domain"/>
    <property type="match status" value="1"/>
</dbReference>
<keyword evidence="8" id="KW-1185">Reference proteome</keyword>
<dbReference type="SMART" id="SM00421">
    <property type="entry name" value="HTH_LUXR"/>
    <property type="match status" value="1"/>
</dbReference>
<dbReference type="InterPro" id="IPR041664">
    <property type="entry name" value="AAA_16"/>
</dbReference>
<dbReference type="SMART" id="SM00028">
    <property type="entry name" value="TPR"/>
    <property type="match status" value="2"/>
</dbReference>
<dbReference type="InterPro" id="IPR036388">
    <property type="entry name" value="WH-like_DNA-bd_sf"/>
</dbReference>
<dbReference type="InterPro" id="IPR027417">
    <property type="entry name" value="P-loop_NTPase"/>
</dbReference>
<dbReference type="Proteomes" id="UP000036834">
    <property type="component" value="Unassembled WGS sequence"/>
</dbReference>
<dbReference type="Gene3D" id="1.25.40.10">
    <property type="entry name" value="Tetratricopeptide repeat domain"/>
    <property type="match status" value="1"/>
</dbReference>
<dbReference type="GO" id="GO:0003677">
    <property type="term" value="F:DNA binding"/>
    <property type="evidence" value="ECO:0007669"/>
    <property type="project" value="UniProtKB-KW"/>
</dbReference>